<evidence type="ECO:0000313" key="1">
    <source>
        <dbReference type="EMBL" id="QJH94757.1"/>
    </source>
</evidence>
<accession>A0A6M3XBJ6</accession>
<protein>
    <submittedName>
        <fullName evidence="1">Uncharacterized protein</fullName>
    </submittedName>
</protein>
<dbReference type="EMBL" id="MT144605">
    <property type="protein sequence ID" value="QJH94757.1"/>
    <property type="molecule type" value="Genomic_DNA"/>
</dbReference>
<name>A0A6M3XBJ6_9ZZZZ</name>
<dbReference type="AlphaFoldDB" id="A0A6M3XBJ6"/>
<sequence>MSKPIAPTPHLNAEESERFLDLVEDGLKHPMGPVPTPKLPDSLKDLLGKPKKLDRDLWLGYFDAWREYFLSRGRGSWPKDSFETLLDHFEALEKYLEDK</sequence>
<proteinExistence type="predicted"/>
<gene>
    <name evidence="1" type="ORF">TM448B00295_0033</name>
</gene>
<organism evidence="1">
    <name type="scientific">viral metagenome</name>
    <dbReference type="NCBI Taxonomy" id="1070528"/>
    <lineage>
        <taxon>unclassified sequences</taxon>
        <taxon>metagenomes</taxon>
        <taxon>organismal metagenomes</taxon>
    </lineage>
</organism>
<reference evidence="1" key="1">
    <citation type="submission" date="2020-03" db="EMBL/GenBank/DDBJ databases">
        <title>The deep terrestrial virosphere.</title>
        <authorList>
            <person name="Holmfeldt K."/>
            <person name="Nilsson E."/>
            <person name="Simone D."/>
            <person name="Lopez-Fernandez M."/>
            <person name="Wu X."/>
            <person name="de Brujin I."/>
            <person name="Lundin D."/>
            <person name="Andersson A."/>
            <person name="Bertilsson S."/>
            <person name="Dopson M."/>
        </authorList>
    </citation>
    <scope>NUCLEOTIDE SEQUENCE</scope>
    <source>
        <strain evidence="1">TM448B00295</strain>
    </source>
</reference>